<comment type="similarity">
    <text evidence="1">Belongs to the SIMIBI class G3E GTPase family. ArgK/MeaB subfamily.</text>
</comment>
<gene>
    <name evidence="7" type="ORF">S01H1_79590</name>
</gene>
<dbReference type="SMART" id="SM00382">
    <property type="entry name" value="AAA"/>
    <property type="match status" value="1"/>
</dbReference>
<keyword evidence="5" id="KW-0143">Chaperone</keyword>
<feature type="non-terminal residue" evidence="7">
    <location>
        <position position="225"/>
    </location>
</feature>
<accession>X0YXG1</accession>
<keyword evidence="2" id="KW-0547">Nucleotide-binding</keyword>
<dbReference type="EMBL" id="BARS01053670">
    <property type="protein sequence ID" value="GAG52948.1"/>
    <property type="molecule type" value="Genomic_DNA"/>
</dbReference>
<organism evidence="7">
    <name type="scientific">marine sediment metagenome</name>
    <dbReference type="NCBI Taxonomy" id="412755"/>
    <lineage>
        <taxon>unclassified sequences</taxon>
        <taxon>metagenomes</taxon>
        <taxon>ecological metagenomes</taxon>
    </lineage>
</organism>
<feature type="domain" description="AAA+ ATPase" evidence="6">
    <location>
        <begin position="2"/>
        <end position="152"/>
    </location>
</feature>
<dbReference type="InterPro" id="IPR005129">
    <property type="entry name" value="GTPase_ArgK"/>
</dbReference>
<name>X0YXG1_9ZZZZ</name>
<sequence>RKSTVIGVTGAPGSGKSTLVNQLIRAFRNDHKSIGVIAVDPSSPFSGGAVLGDRIRMIRHSTDPAVFIRSMATRGYLGGVARATGLAVFILEAAGLDIILVETVGAGQDEVEIVKLADLILVVLTPGAGDDIQNYKAGIMEIADIFVLNKSDSPESESMEQKLKAMLKLGIDEGKVPPVYKTIATTGTGIKYLKKEITDCISTEKLLLKESRKKKLISRMLKDMV</sequence>
<keyword evidence="3" id="KW-0378">Hydrolase</keyword>
<evidence type="ECO:0000256" key="2">
    <source>
        <dbReference type="ARBA" id="ARBA00022741"/>
    </source>
</evidence>
<dbReference type="PANTHER" id="PTHR43087">
    <property type="entry name" value="LYSINE/ARGININE/ORNITHINE TRANSPORT SYSTEM KINASE"/>
    <property type="match status" value="1"/>
</dbReference>
<dbReference type="Pfam" id="PF03308">
    <property type="entry name" value="MeaB"/>
    <property type="match status" value="1"/>
</dbReference>
<dbReference type="InterPro" id="IPR027417">
    <property type="entry name" value="P-loop_NTPase"/>
</dbReference>
<evidence type="ECO:0000313" key="7">
    <source>
        <dbReference type="EMBL" id="GAG52948.1"/>
    </source>
</evidence>
<protein>
    <recommendedName>
        <fullName evidence="6">AAA+ ATPase domain-containing protein</fullName>
    </recommendedName>
</protein>
<dbReference type="Gene3D" id="3.40.50.300">
    <property type="entry name" value="P-loop containing nucleotide triphosphate hydrolases"/>
    <property type="match status" value="1"/>
</dbReference>
<dbReference type="NCBIfam" id="TIGR00750">
    <property type="entry name" value="lao"/>
    <property type="match status" value="1"/>
</dbReference>
<dbReference type="AlphaFoldDB" id="X0YXG1"/>
<feature type="non-terminal residue" evidence="7">
    <location>
        <position position="1"/>
    </location>
</feature>
<dbReference type="InterPro" id="IPR052040">
    <property type="entry name" value="GTPase/Isobutyryl-CoA_mutase"/>
</dbReference>
<evidence type="ECO:0000256" key="4">
    <source>
        <dbReference type="ARBA" id="ARBA00023134"/>
    </source>
</evidence>
<evidence type="ECO:0000256" key="3">
    <source>
        <dbReference type="ARBA" id="ARBA00022801"/>
    </source>
</evidence>
<reference evidence="7" key="1">
    <citation type="journal article" date="2014" name="Front. Microbiol.">
        <title>High frequency of phylogenetically diverse reductive dehalogenase-homologous genes in deep subseafloor sedimentary metagenomes.</title>
        <authorList>
            <person name="Kawai M."/>
            <person name="Futagami T."/>
            <person name="Toyoda A."/>
            <person name="Takaki Y."/>
            <person name="Nishi S."/>
            <person name="Hori S."/>
            <person name="Arai W."/>
            <person name="Tsubouchi T."/>
            <person name="Morono Y."/>
            <person name="Uchiyama I."/>
            <person name="Ito T."/>
            <person name="Fujiyama A."/>
            <person name="Inagaki F."/>
            <person name="Takami H."/>
        </authorList>
    </citation>
    <scope>NUCLEOTIDE SEQUENCE</scope>
    <source>
        <strain evidence="7">Expedition CK06-06</strain>
    </source>
</reference>
<evidence type="ECO:0000256" key="5">
    <source>
        <dbReference type="ARBA" id="ARBA00023186"/>
    </source>
</evidence>
<dbReference type="InterPro" id="IPR003593">
    <property type="entry name" value="AAA+_ATPase"/>
</dbReference>
<dbReference type="PANTHER" id="PTHR43087:SF1">
    <property type="entry name" value="LAO_AO TRANSPORT SYSTEM ATPASE"/>
    <property type="match status" value="1"/>
</dbReference>
<dbReference type="SUPFAM" id="SSF52540">
    <property type="entry name" value="P-loop containing nucleoside triphosphate hydrolases"/>
    <property type="match status" value="1"/>
</dbReference>
<dbReference type="GO" id="GO:0003924">
    <property type="term" value="F:GTPase activity"/>
    <property type="evidence" value="ECO:0007669"/>
    <property type="project" value="InterPro"/>
</dbReference>
<proteinExistence type="inferred from homology"/>
<evidence type="ECO:0000259" key="6">
    <source>
        <dbReference type="SMART" id="SM00382"/>
    </source>
</evidence>
<evidence type="ECO:0000256" key="1">
    <source>
        <dbReference type="ARBA" id="ARBA00009625"/>
    </source>
</evidence>
<comment type="caution">
    <text evidence="7">The sequence shown here is derived from an EMBL/GenBank/DDBJ whole genome shotgun (WGS) entry which is preliminary data.</text>
</comment>
<keyword evidence="4" id="KW-0342">GTP-binding</keyword>
<dbReference type="GO" id="GO:0005525">
    <property type="term" value="F:GTP binding"/>
    <property type="evidence" value="ECO:0007669"/>
    <property type="project" value="UniProtKB-KW"/>
</dbReference>